<dbReference type="InterPro" id="IPR029063">
    <property type="entry name" value="SAM-dependent_MTases_sf"/>
</dbReference>
<accession>A0ABR1I479</accession>
<dbReference type="Proteomes" id="UP001498421">
    <property type="component" value="Unassembled WGS sequence"/>
</dbReference>
<dbReference type="PANTHER" id="PTHR43397">
    <property type="entry name" value="ERGOTHIONEINE BIOSYNTHESIS PROTEIN 1"/>
    <property type="match status" value="1"/>
</dbReference>
<dbReference type="PANTHER" id="PTHR43397:SF1">
    <property type="entry name" value="ERGOTHIONEINE BIOSYNTHESIS PROTEIN 1"/>
    <property type="match status" value="1"/>
</dbReference>
<dbReference type="Gene3D" id="3.40.50.150">
    <property type="entry name" value="Vaccinia Virus protein VP39"/>
    <property type="match status" value="1"/>
</dbReference>
<evidence type="ECO:0000256" key="3">
    <source>
        <dbReference type="ARBA" id="ARBA00022691"/>
    </source>
</evidence>
<dbReference type="SUPFAM" id="SSF53254">
    <property type="entry name" value="Phosphoglycerate mutase-like"/>
    <property type="match status" value="1"/>
</dbReference>
<keyword evidence="2" id="KW-0808">Transferase</keyword>
<keyword evidence="3" id="KW-0949">S-adenosyl-L-methionine</keyword>
<name>A0ABR1I479_9HYPO</name>
<evidence type="ECO:0000256" key="2">
    <source>
        <dbReference type="ARBA" id="ARBA00022679"/>
    </source>
</evidence>
<dbReference type="Pfam" id="PF10017">
    <property type="entry name" value="Methyltransf_33"/>
    <property type="match status" value="1"/>
</dbReference>
<dbReference type="InterPro" id="IPR029033">
    <property type="entry name" value="His_PPase_superfam"/>
</dbReference>
<comment type="caution">
    <text evidence="5">The sequence shown here is derived from an EMBL/GenBank/DDBJ whole genome shotgun (WGS) entry which is preliminary data.</text>
</comment>
<evidence type="ECO:0000313" key="6">
    <source>
        <dbReference type="Proteomes" id="UP001498421"/>
    </source>
</evidence>
<sequence>MPGYTDKACNPETNRIFLRTLWIGTFLEAISAFDFLFKPVDEESKVKQWRPLILHKCGPLRSPSEDLSFESTEWIVAKGTLPGFDPCKPLPQPFPCNPRSELETWETELRRRACEELEIGTIPPSGADPSGPTVALCVALCARWGYRLPESYHEQPGSFISQVWRLLPPTRGQVKVVGGGGLEASIGAALRSSLDSGTSLGKETFYYEHEWPEGFDQTDGETKILESLISRLAGRLKKEPDLFVVQLGAGDSTKMEPLLHQLDSQGIHCRYWIVDINKKLLDKRVRQLDEKYTHVECSGLYGSFEDGVATAAIQPSSSKVIISLGSIATNFGYGQTLKNLRMYCNIADLLVLGHQGPDGDVFHHDACHTEQFKSFIWPGFDLAASSEDESLRLIRDMKDGKPVQIFNGTYLMDGLTIEGKKEAGQQLPRPLDNVCRIVSSPCTRAIQTASLTSPSFNLVESQAREAGNPTTHIDKRLQEATPWPQDMEPLLTNDGGRTYTSYLEIKGGNGSDAGEVVGEVEVDYTNAIWREVGMQGNLQTVDGRMEALEHPETLDQVKERCKNFREEEFIAAHKDYEEHIKSGKEGTPKRVWVGHGGAINLLESKYHCEYAKAADGWWAWRGSGALSHGEFRVFNLCLKGDGSVVLKEKPWDSDDAEAFGCRYRHFESDSSRQYRNPDGSLVDQKRGYEAFFSSVRNDVIHVARDKRSALRELLGWRGRQSAPKPGGETKM</sequence>
<dbReference type="EMBL" id="JAZAVK010000042">
    <property type="protein sequence ID" value="KAK7428352.1"/>
    <property type="molecule type" value="Genomic_DNA"/>
</dbReference>
<protein>
    <recommendedName>
        <fullName evidence="4">Histidine-specific methyltransferase SAM-dependent domain-containing protein</fullName>
    </recommendedName>
</protein>
<dbReference type="InterPro" id="IPR051128">
    <property type="entry name" value="EgtD_Methyltrsf_superfamily"/>
</dbReference>
<evidence type="ECO:0000313" key="5">
    <source>
        <dbReference type="EMBL" id="KAK7428352.1"/>
    </source>
</evidence>
<keyword evidence="6" id="KW-1185">Reference proteome</keyword>
<organism evidence="5 6">
    <name type="scientific">Neonectria magnoliae</name>
    <dbReference type="NCBI Taxonomy" id="2732573"/>
    <lineage>
        <taxon>Eukaryota</taxon>
        <taxon>Fungi</taxon>
        <taxon>Dikarya</taxon>
        <taxon>Ascomycota</taxon>
        <taxon>Pezizomycotina</taxon>
        <taxon>Sordariomycetes</taxon>
        <taxon>Hypocreomycetidae</taxon>
        <taxon>Hypocreales</taxon>
        <taxon>Nectriaceae</taxon>
        <taxon>Neonectria</taxon>
    </lineage>
</organism>
<reference evidence="5 6" key="1">
    <citation type="journal article" date="2025" name="Microbiol. Resour. Announc.">
        <title>Draft genome sequences for Neonectria magnoliae and Neonectria punicea, canker pathogens of Liriodendron tulipifera and Acer saccharum in West Virginia.</title>
        <authorList>
            <person name="Petronek H.M."/>
            <person name="Kasson M.T."/>
            <person name="Metheny A.M."/>
            <person name="Stauder C.M."/>
            <person name="Lovett B."/>
            <person name="Lynch S.C."/>
            <person name="Garnas J.R."/>
            <person name="Kasson L.R."/>
            <person name="Stajich J.E."/>
        </authorList>
    </citation>
    <scope>NUCLEOTIDE SEQUENCE [LARGE SCALE GENOMIC DNA]</scope>
    <source>
        <strain evidence="5 6">NRRL 64651</strain>
    </source>
</reference>
<dbReference type="Gene3D" id="3.40.50.1240">
    <property type="entry name" value="Phosphoglycerate mutase-like"/>
    <property type="match status" value="1"/>
</dbReference>
<keyword evidence="1" id="KW-0489">Methyltransferase</keyword>
<dbReference type="InterPro" id="IPR019257">
    <property type="entry name" value="MeTrfase_dom"/>
</dbReference>
<gene>
    <name evidence="5" type="ORF">QQZ08_005109</name>
</gene>
<proteinExistence type="predicted"/>
<evidence type="ECO:0000256" key="1">
    <source>
        <dbReference type="ARBA" id="ARBA00022603"/>
    </source>
</evidence>
<feature type="domain" description="Histidine-specific methyltransferase SAM-dependent" evidence="4">
    <location>
        <begin position="211"/>
        <end position="353"/>
    </location>
</feature>
<evidence type="ECO:0000259" key="4">
    <source>
        <dbReference type="Pfam" id="PF10017"/>
    </source>
</evidence>